<sequence length="566" mass="62152">MASTYYGSFGPQPVANEGPDAPFEQLQEATITDANVNADLSYTHHHRGHSRNNPPPDGWIHPHQKGIGRMSNLENFKSEIEEMTQKGMKCQAIAEALNQRGVQTSDRAVSRVRIKWGMRKRAQRKVKTPPPGSEAARLSARSKVQAVRKSELIRMTEEGMSAEEIYQNLTARGMELKKGIATVLRLQSAWGIAHDEKRWVVNFRHQCHKTAKAKQVEAFKDIAKELGVQDIGIWLPEKMSEEASRLARHELALKLMGEHAPTNPERRKLQNPRRTDGPYVRRAYESETSHFDADSDAESPAPTRRLRSDVGQRNSLNAADQNTGPSSDLGQRSLLGDMGLRLSEGYAPLNDQRDDDIFVSEDGDAGDDAGDCADRGLERIDQNMPQPTTASRLALVNDHIEGSSVCSPRSSSRPADRGKERCLEKSAAKPSPTLDFEAHPLLLQTNIPPNPRSFKPSTLSQGSTAGLANMSVAPASSASNVAAATKTSPVPLLVVQAEEAEANKSTLNVLDQYNAAAEVYKELLEARNDNKPLSGSLTRLPPSVKEVDTAKRKLKEATQAMMLALD</sequence>
<keyword evidence="3" id="KW-1185">Reference proteome</keyword>
<feature type="region of interest" description="Disordered" evidence="1">
    <location>
        <begin position="256"/>
        <end position="333"/>
    </location>
</feature>
<feature type="region of interest" description="Disordered" evidence="1">
    <location>
        <begin position="1"/>
        <end position="20"/>
    </location>
</feature>
<feature type="compositionally biased region" description="Polar residues" evidence="1">
    <location>
        <begin position="311"/>
        <end position="330"/>
    </location>
</feature>
<feature type="compositionally biased region" description="Basic and acidic residues" evidence="1">
    <location>
        <begin position="264"/>
        <end position="276"/>
    </location>
</feature>
<feature type="compositionally biased region" description="Acidic residues" evidence="1">
    <location>
        <begin position="357"/>
        <end position="371"/>
    </location>
</feature>
<dbReference type="EMBL" id="LKEB01000010">
    <property type="protein sequence ID" value="ROW15265.1"/>
    <property type="molecule type" value="Genomic_DNA"/>
</dbReference>
<accession>A0A423XGJ2</accession>
<dbReference type="AlphaFoldDB" id="A0A423XGJ2"/>
<dbReference type="OrthoDB" id="3635128at2759"/>
<gene>
    <name evidence="2" type="ORF">VPNG_03081</name>
</gene>
<reference evidence="2 3" key="1">
    <citation type="submission" date="2015-09" db="EMBL/GenBank/DDBJ databases">
        <title>Host preference determinants of Valsa canker pathogens revealed by comparative genomics.</title>
        <authorList>
            <person name="Yin Z."/>
            <person name="Huang L."/>
        </authorList>
    </citation>
    <scope>NUCLEOTIDE SEQUENCE [LARGE SCALE GENOMIC DNA]</scope>
    <source>
        <strain evidence="2 3">SXYLt</strain>
    </source>
</reference>
<evidence type="ECO:0000256" key="1">
    <source>
        <dbReference type="SAM" id="MobiDB-lite"/>
    </source>
</evidence>
<feature type="compositionally biased region" description="Basic and acidic residues" evidence="1">
    <location>
        <begin position="414"/>
        <end position="427"/>
    </location>
</feature>
<dbReference type="Proteomes" id="UP000285146">
    <property type="component" value="Unassembled WGS sequence"/>
</dbReference>
<evidence type="ECO:0000313" key="2">
    <source>
        <dbReference type="EMBL" id="ROW15265.1"/>
    </source>
</evidence>
<organism evidence="2 3">
    <name type="scientific">Cytospora leucostoma</name>
    <dbReference type="NCBI Taxonomy" id="1230097"/>
    <lineage>
        <taxon>Eukaryota</taxon>
        <taxon>Fungi</taxon>
        <taxon>Dikarya</taxon>
        <taxon>Ascomycota</taxon>
        <taxon>Pezizomycotina</taxon>
        <taxon>Sordariomycetes</taxon>
        <taxon>Sordariomycetidae</taxon>
        <taxon>Diaporthales</taxon>
        <taxon>Cytosporaceae</taxon>
        <taxon>Cytospora</taxon>
    </lineage>
</organism>
<dbReference type="InParanoid" id="A0A423XGJ2"/>
<evidence type="ECO:0000313" key="3">
    <source>
        <dbReference type="Proteomes" id="UP000285146"/>
    </source>
</evidence>
<comment type="caution">
    <text evidence="2">The sequence shown here is derived from an EMBL/GenBank/DDBJ whole genome shotgun (WGS) entry which is preliminary data.</text>
</comment>
<feature type="region of interest" description="Disordered" evidence="1">
    <location>
        <begin position="401"/>
        <end position="433"/>
    </location>
</feature>
<dbReference type="STRING" id="1230097.A0A423XGJ2"/>
<feature type="region of interest" description="Disordered" evidence="1">
    <location>
        <begin position="345"/>
        <end position="374"/>
    </location>
</feature>
<feature type="region of interest" description="Disordered" evidence="1">
    <location>
        <begin position="43"/>
        <end position="66"/>
    </location>
</feature>
<feature type="compositionally biased region" description="Basic and acidic residues" evidence="1">
    <location>
        <begin position="282"/>
        <end position="293"/>
    </location>
</feature>
<protein>
    <submittedName>
        <fullName evidence="2">Uncharacterized protein</fullName>
    </submittedName>
</protein>
<feature type="compositionally biased region" description="Low complexity" evidence="1">
    <location>
        <begin position="403"/>
        <end position="413"/>
    </location>
</feature>
<proteinExistence type="predicted"/>
<name>A0A423XGJ2_9PEZI</name>